<dbReference type="EMBL" id="FNCE01000007">
    <property type="protein sequence ID" value="SDG25548.1"/>
    <property type="molecule type" value="Genomic_DNA"/>
</dbReference>
<proteinExistence type="predicted"/>
<reference evidence="3 4" key="1">
    <citation type="submission" date="2016-10" db="EMBL/GenBank/DDBJ databases">
        <authorList>
            <person name="de Groot N.N."/>
        </authorList>
    </citation>
    <scope>NUCLEOTIDE SEQUENCE [LARGE SCALE GENOMIC DNA]</scope>
    <source>
        <strain evidence="3 4">DSM 25584</strain>
    </source>
</reference>
<dbReference type="PANTHER" id="PTHR33840">
    <property type="match status" value="1"/>
</dbReference>
<organism evidence="3 4">
    <name type="scientific">Limimonas halophila</name>
    <dbReference type="NCBI Taxonomy" id="1082479"/>
    <lineage>
        <taxon>Bacteria</taxon>
        <taxon>Pseudomonadati</taxon>
        <taxon>Pseudomonadota</taxon>
        <taxon>Alphaproteobacteria</taxon>
        <taxon>Rhodospirillales</taxon>
        <taxon>Rhodovibrionaceae</taxon>
        <taxon>Limimonas</taxon>
    </lineage>
</organism>
<keyword evidence="3" id="KW-0378">Hydrolase</keyword>
<evidence type="ECO:0000259" key="2">
    <source>
        <dbReference type="Pfam" id="PF09994"/>
    </source>
</evidence>
<gene>
    <name evidence="3" type="ORF">SAMN05216241_107117</name>
</gene>
<accession>A0A1G7SRF9</accession>
<dbReference type="GO" id="GO:0016787">
    <property type="term" value="F:hydrolase activity"/>
    <property type="evidence" value="ECO:0007669"/>
    <property type="project" value="UniProtKB-KW"/>
</dbReference>
<dbReference type="InterPro" id="IPR018712">
    <property type="entry name" value="Tle1-like_cat"/>
</dbReference>
<dbReference type="OrthoDB" id="4378831at2"/>
<evidence type="ECO:0000313" key="3">
    <source>
        <dbReference type="EMBL" id="SDG25548.1"/>
    </source>
</evidence>
<keyword evidence="4" id="KW-1185">Reference proteome</keyword>
<dbReference type="Proteomes" id="UP000199415">
    <property type="component" value="Unassembled WGS sequence"/>
</dbReference>
<dbReference type="AlphaFoldDB" id="A0A1G7SRF9"/>
<feature type="region of interest" description="Disordered" evidence="1">
    <location>
        <begin position="313"/>
        <end position="337"/>
    </location>
</feature>
<sequence length="337" mass="37993">MKTIVVCCDGTGQKFDGNKTNPLKFYSCLRESPEQRCFYDPGVGTFDPERVEFGKTWLHKAAAWLGKVRGKALGHGIVRNITDAYRYLMNVYEEGDRVVLIGFSRGAFTVEALAGLLRKCGLLLPDHDNLLPYAIEMYLQSGNEQVAADFKDTVARSCRPSMIGVWDTVASLGPFLRSERHFLNGPVGDLADTAYKALSIDERRRPFAPSRWLLPEREKGFEEVWFAGVHSDVGGGYAEAGLAHVPLQWMIRKAQDNGVAFDHDRVKRYAPEACGKLHNSLKWYYWVLVPYERPIPQGVRIHESVETRRQHCDYAPGNLPNSYEVDETPVDPGAPRE</sequence>
<feature type="domain" description="T6SS Phospholipase effector Tle1-like catalytic" evidence="2">
    <location>
        <begin position="2"/>
        <end position="252"/>
    </location>
</feature>
<dbReference type="Pfam" id="PF09994">
    <property type="entry name" value="T6SS_Tle1-like_cat"/>
    <property type="match status" value="1"/>
</dbReference>
<dbReference type="STRING" id="1082479.SAMN05216241_107117"/>
<evidence type="ECO:0000313" key="4">
    <source>
        <dbReference type="Proteomes" id="UP000199415"/>
    </source>
</evidence>
<dbReference type="RefSeq" id="WP_090020505.1">
    <property type="nucleotide sequence ID" value="NZ_FNCE01000007.1"/>
</dbReference>
<evidence type="ECO:0000256" key="1">
    <source>
        <dbReference type="SAM" id="MobiDB-lite"/>
    </source>
</evidence>
<name>A0A1G7SRF9_9PROT</name>
<protein>
    <submittedName>
        <fullName evidence="3">Uncharacterized alpha/beta hydrolase domain</fullName>
    </submittedName>
</protein>
<dbReference type="PANTHER" id="PTHR33840:SF1">
    <property type="entry name" value="TLE1 PHOSPHOLIPASE DOMAIN-CONTAINING PROTEIN"/>
    <property type="match status" value="1"/>
</dbReference>